<feature type="transmembrane region" description="Helical" evidence="15">
    <location>
        <begin position="381"/>
        <end position="409"/>
    </location>
</feature>
<feature type="transmembrane region" description="Helical" evidence="15">
    <location>
        <begin position="241"/>
        <end position="264"/>
    </location>
</feature>
<keyword evidence="7 15" id="KW-1133">Transmembrane helix</keyword>
<comment type="function">
    <text evidence="13">Unusual broad substrate spectrum amino acid:sodium cotransporter that promotes absorption of the D isomers of essential amino acids. Neutral amino acids are the preferred substrates, especially methionine and phenylalanine.</text>
</comment>
<evidence type="ECO:0000256" key="6">
    <source>
        <dbReference type="ARBA" id="ARBA00022970"/>
    </source>
</evidence>
<sequence>MTEIDKEAGATARDSEEVGQFIQEDEVTNPLTSERGREKWGNNIEFLFSCIALSVGLGNVWRFPFIALENGGGAFVIPYIIVLLLIGRPIYYLEIIVGQFSSRGCIRAFDMVPGMRGIAYGQVFATTMGTTYYACIMALTLKYLFSSFATKLPWAYCRPEWSSFCFSASDNVTLGGNETSTKRFSSAELFFSKDVLRETESLEDGLGTPSWDLILCLLVAWLIIGIILCKGIRSSGKASYFLALFPYCVMFILLGRALTLPGSWDGIVFFLKPQWKELLNPKVWYNAITQMFFSLAICFGTLIMYASFNDFRKNVHRDVMIITSIDSLTSLLSGCIIFGILGNLAHETQTTDIASVVKGGAGLAFISYPEAIAKFKYLPQLFAVLFFFMLLVLGVGSNVGMVSCVMTVIKDRFPHIPHWKLSAVLSVCGFLCGIVYMTPGGQYILNLIDFFGCSFIALFLAIAELISFAWIYGTKRLCEDIEFMLGIKTGGYWRICWTFITPGLMMGVLLYSLISYTPLTYKGETYPIVYYAFGWLLWAVGVGQVPIWFLYEFRKQSGSSFKTRLLKCLRPSSKWGPSNKKLLEEYIFYRKSLTLNRRK</sequence>
<evidence type="ECO:0000256" key="7">
    <source>
        <dbReference type="ARBA" id="ARBA00022989"/>
    </source>
</evidence>
<dbReference type="PROSITE" id="PS00610">
    <property type="entry name" value="NA_NEUROTRAN_SYMP_1"/>
    <property type="match status" value="1"/>
</dbReference>
<keyword evidence="12" id="KW-0739">Sodium transport</keyword>
<feature type="transmembrane region" description="Helical" evidence="15">
    <location>
        <begin position="492"/>
        <end position="516"/>
    </location>
</feature>
<evidence type="ECO:0000256" key="4">
    <source>
        <dbReference type="ARBA" id="ARBA00022692"/>
    </source>
</evidence>
<keyword evidence="8" id="KW-0915">Sodium</keyword>
<evidence type="ECO:0000256" key="12">
    <source>
        <dbReference type="ARBA" id="ARBA00023201"/>
    </source>
</evidence>
<protein>
    <recommendedName>
        <fullName evidence="14">Transporter</fullName>
    </recommendedName>
</protein>
<keyword evidence="3 14" id="KW-0813">Transport</keyword>
<evidence type="ECO:0000256" key="14">
    <source>
        <dbReference type="RuleBase" id="RU003732"/>
    </source>
</evidence>
<keyword evidence="9" id="KW-0406">Ion transport</keyword>
<dbReference type="PROSITE" id="PS50267">
    <property type="entry name" value="NA_NEUROTRAN_SYMP_3"/>
    <property type="match status" value="1"/>
</dbReference>
<organism evidence="16 17">
    <name type="scientific">Musca domestica</name>
    <name type="common">House fly</name>
    <dbReference type="NCBI Taxonomy" id="7370"/>
    <lineage>
        <taxon>Eukaryota</taxon>
        <taxon>Metazoa</taxon>
        <taxon>Ecdysozoa</taxon>
        <taxon>Arthropoda</taxon>
        <taxon>Hexapoda</taxon>
        <taxon>Insecta</taxon>
        <taxon>Pterygota</taxon>
        <taxon>Neoptera</taxon>
        <taxon>Endopterygota</taxon>
        <taxon>Diptera</taxon>
        <taxon>Brachycera</taxon>
        <taxon>Muscomorpha</taxon>
        <taxon>Muscoidea</taxon>
        <taxon>Muscidae</taxon>
        <taxon>Musca</taxon>
    </lineage>
</organism>
<evidence type="ECO:0000256" key="2">
    <source>
        <dbReference type="ARBA" id="ARBA00006459"/>
    </source>
</evidence>
<evidence type="ECO:0000256" key="9">
    <source>
        <dbReference type="ARBA" id="ARBA00023065"/>
    </source>
</evidence>
<keyword evidence="11" id="KW-0325">Glycoprotein</keyword>
<feature type="transmembrane region" description="Helical" evidence="15">
    <location>
        <begin position="284"/>
        <end position="307"/>
    </location>
</feature>
<dbReference type="InterPro" id="IPR000175">
    <property type="entry name" value="Na/ntran_symport"/>
</dbReference>
<keyword evidence="6" id="KW-0029">Amino-acid transport</keyword>
<evidence type="ECO:0000313" key="17">
    <source>
        <dbReference type="RefSeq" id="XP_058982481.1"/>
    </source>
</evidence>
<dbReference type="RefSeq" id="XP_058982481.1">
    <property type="nucleotide sequence ID" value="XM_059126498.1"/>
</dbReference>
<evidence type="ECO:0000256" key="15">
    <source>
        <dbReference type="SAM" id="Phobius"/>
    </source>
</evidence>
<feature type="transmembrane region" description="Helical" evidence="15">
    <location>
        <begin position="421"/>
        <end position="438"/>
    </location>
</feature>
<feature type="transmembrane region" description="Helical" evidence="15">
    <location>
        <begin position="118"/>
        <end position="145"/>
    </location>
</feature>
<evidence type="ECO:0000256" key="11">
    <source>
        <dbReference type="ARBA" id="ARBA00023180"/>
    </source>
</evidence>
<dbReference type="GeneID" id="101894558"/>
<comment type="subcellular location">
    <subcellularLocation>
        <location evidence="1">Membrane</location>
        <topology evidence="1">Multi-pass membrane protein</topology>
    </subcellularLocation>
</comment>
<proteinExistence type="inferred from homology"/>
<keyword evidence="5 14" id="KW-0769">Symport</keyword>
<evidence type="ECO:0000256" key="8">
    <source>
        <dbReference type="ARBA" id="ARBA00023053"/>
    </source>
</evidence>
<name>A0ABM3V9M3_MUSDO</name>
<accession>A0ABM3V9M3</accession>
<feature type="transmembrane region" description="Helical" evidence="15">
    <location>
        <begin position="528"/>
        <end position="551"/>
    </location>
</feature>
<dbReference type="Proteomes" id="UP001652621">
    <property type="component" value="Unplaced"/>
</dbReference>
<evidence type="ECO:0000256" key="1">
    <source>
        <dbReference type="ARBA" id="ARBA00004141"/>
    </source>
</evidence>
<feature type="transmembrane region" description="Helical" evidence="15">
    <location>
        <begin position="211"/>
        <end position="229"/>
    </location>
</feature>
<gene>
    <name evidence="17" type="primary">LOC101894558</name>
</gene>
<comment type="similarity">
    <text evidence="2 14">Belongs to the sodium:neurotransmitter symporter (SNF) (TC 2.A.22) family.</text>
</comment>
<feature type="transmembrane region" description="Helical" evidence="15">
    <location>
        <begin position="75"/>
        <end position="97"/>
    </location>
</feature>
<dbReference type="SUPFAM" id="SSF161070">
    <property type="entry name" value="SNF-like"/>
    <property type="match status" value="1"/>
</dbReference>
<dbReference type="Pfam" id="PF00209">
    <property type="entry name" value="SNF"/>
    <property type="match status" value="1"/>
</dbReference>
<keyword evidence="16" id="KW-1185">Reference proteome</keyword>
<reference evidence="17" key="1">
    <citation type="submission" date="2025-08" db="UniProtKB">
        <authorList>
            <consortium name="RefSeq"/>
        </authorList>
    </citation>
    <scope>IDENTIFICATION</scope>
    <source>
        <strain evidence="17">Aabys</strain>
        <tissue evidence="17">Whole body</tissue>
    </source>
</reference>
<feature type="transmembrane region" description="Helical" evidence="15">
    <location>
        <begin position="444"/>
        <end position="471"/>
    </location>
</feature>
<dbReference type="PANTHER" id="PTHR11616:SF321">
    <property type="entry name" value="SODIUM-DEPENDENT NUTRIENT AMINO ACID TRANSPORTER 1-RELATED"/>
    <property type="match status" value="1"/>
</dbReference>
<dbReference type="PANTHER" id="PTHR11616">
    <property type="entry name" value="SODIUM/CHLORIDE DEPENDENT TRANSPORTER"/>
    <property type="match status" value="1"/>
</dbReference>
<keyword evidence="10 15" id="KW-0472">Membrane</keyword>
<keyword evidence="4 14" id="KW-0812">Transmembrane</keyword>
<evidence type="ECO:0000256" key="13">
    <source>
        <dbReference type="ARBA" id="ARBA00037785"/>
    </source>
</evidence>
<dbReference type="InterPro" id="IPR037272">
    <property type="entry name" value="SNS_sf"/>
</dbReference>
<evidence type="ECO:0000256" key="10">
    <source>
        <dbReference type="ARBA" id="ARBA00023136"/>
    </source>
</evidence>
<evidence type="ECO:0000256" key="5">
    <source>
        <dbReference type="ARBA" id="ARBA00022847"/>
    </source>
</evidence>
<evidence type="ECO:0000313" key="16">
    <source>
        <dbReference type="Proteomes" id="UP001652621"/>
    </source>
</evidence>
<evidence type="ECO:0000256" key="3">
    <source>
        <dbReference type="ARBA" id="ARBA00022448"/>
    </source>
</evidence>
<feature type="transmembrane region" description="Helical" evidence="15">
    <location>
        <begin position="44"/>
        <end position="63"/>
    </location>
</feature>
<dbReference type="PRINTS" id="PR00176">
    <property type="entry name" value="NANEUSMPORT"/>
</dbReference>
<feature type="transmembrane region" description="Helical" evidence="15">
    <location>
        <begin position="319"/>
        <end position="341"/>
    </location>
</feature>